<dbReference type="InterPro" id="IPR009057">
    <property type="entry name" value="Homeodomain-like_sf"/>
</dbReference>
<dbReference type="SMART" id="SM00342">
    <property type="entry name" value="HTH_ARAC"/>
    <property type="match status" value="1"/>
</dbReference>
<dbReference type="GO" id="GO:0005829">
    <property type="term" value="C:cytosol"/>
    <property type="evidence" value="ECO:0007669"/>
    <property type="project" value="TreeGrafter"/>
</dbReference>
<keyword evidence="2" id="KW-0238">DNA-binding</keyword>
<keyword evidence="3" id="KW-0804">Transcription</keyword>
<protein>
    <submittedName>
        <fullName evidence="5">Putative transcriptional regulator</fullName>
    </submittedName>
</protein>
<evidence type="ECO:0000259" key="4">
    <source>
        <dbReference type="PROSITE" id="PS01124"/>
    </source>
</evidence>
<evidence type="ECO:0000256" key="2">
    <source>
        <dbReference type="ARBA" id="ARBA00023125"/>
    </source>
</evidence>
<dbReference type="GO" id="GO:0003700">
    <property type="term" value="F:DNA-binding transcription factor activity"/>
    <property type="evidence" value="ECO:0007669"/>
    <property type="project" value="InterPro"/>
</dbReference>
<dbReference type="GO" id="GO:0000976">
    <property type="term" value="F:transcription cis-regulatory region binding"/>
    <property type="evidence" value="ECO:0007669"/>
    <property type="project" value="TreeGrafter"/>
</dbReference>
<dbReference type="PROSITE" id="PS01124">
    <property type="entry name" value="HTH_ARAC_FAMILY_2"/>
    <property type="match status" value="1"/>
</dbReference>
<dbReference type="AlphaFoldDB" id="A0A077LV58"/>
<evidence type="ECO:0000313" key="6">
    <source>
        <dbReference type="Proteomes" id="UP000035721"/>
    </source>
</evidence>
<comment type="caution">
    <text evidence="5">The sequence shown here is derived from an EMBL/GenBank/DDBJ whole genome shotgun (WGS) entry which is preliminary data.</text>
</comment>
<keyword evidence="6" id="KW-1185">Reference proteome</keyword>
<sequence>MPEWDLPRSSASALLLVRIGKDHGVQPKVALRGTGFDEPTLAQTSTMVTPRQEVRIVRNLLGAVDRPEWLGLESGQHYHLTTYGVWGLALLSSPTPRAALEVGVAYVWLTFALCEHRVDRETRSTRLVIDGSELPRDVRRFYTDREVSSAVHTARQLVPWPVLAAVHLSGPPPPDASRYADVLGLEPEFGASECSILYDESALDRPLPQSDPLAAQAAAESCRELLQQRRSRTGVTGEVRDCIVNRLREMPDIEGVAGDLHVSSRTLRRRLTAEGTSFRELVDEVRELLAEELLITGAMSVEQIGEQLGFATTPSFSTAFKRWKGVSPRAYVQTLA</sequence>
<dbReference type="Pfam" id="PF12625">
    <property type="entry name" value="Arabinose_bd"/>
    <property type="match status" value="1"/>
</dbReference>
<gene>
    <name evidence="5" type="ORF">BN12_1360020</name>
</gene>
<name>A0A077LV58_9MICO</name>
<dbReference type="STRING" id="1194083.BN12_1360020"/>
<evidence type="ECO:0000256" key="1">
    <source>
        <dbReference type="ARBA" id="ARBA00023015"/>
    </source>
</evidence>
<proteinExistence type="predicted"/>
<dbReference type="Proteomes" id="UP000035721">
    <property type="component" value="Unassembled WGS sequence"/>
</dbReference>
<dbReference type="RefSeq" id="WP_048553408.1">
    <property type="nucleotide sequence ID" value="NZ_HF570958.1"/>
</dbReference>
<evidence type="ECO:0000313" key="5">
    <source>
        <dbReference type="EMBL" id="CCH76632.1"/>
    </source>
</evidence>
<keyword evidence="1" id="KW-0805">Transcription regulation</keyword>
<dbReference type="EMBL" id="CAJB01000042">
    <property type="protein sequence ID" value="CCH76632.1"/>
    <property type="molecule type" value="Genomic_DNA"/>
</dbReference>
<dbReference type="PANTHER" id="PTHR47894:SF1">
    <property type="entry name" value="HTH-TYPE TRANSCRIPTIONAL REGULATOR VQSM"/>
    <property type="match status" value="1"/>
</dbReference>
<organism evidence="5 6">
    <name type="scientific">Nostocoides japonicum T1-X7</name>
    <dbReference type="NCBI Taxonomy" id="1194083"/>
    <lineage>
        <taxon>Bacteria</taxon>
        <taxon>Bacillati</taxon>
        <taxon>Actinomycetota</taxon>
        <taxon>Actinomycetes</taxon>
        <taxon>Micrococcales</taxon>
        <taxon>Intrasporangiaceae</taxon>
        <taxon>Nostocoides</taxon>
    </lineage>
</organism>
<evidence type="ECO:0000256" key="3">
    <source>
        <dbReference type="ARBA" id="ARBA00023163"/>
    </source>
</evidence>
<dbReference type="InterPro" id="IPR018060">
    <property type="entry name" value="HTH_AraC"/>
</dbReference>
<reference evidence="5 6" key="1">
    <citation type="journal article" date="2013" name="ISME J.">
        <title>A metabolic model for members of the genus Tetrasphaera involved in enhanced biological phosphorus removal.</title>
        <authorList>
            <person name="Kristiansen R."/>
            <person name="Nguyen H.T.T."/>
            <person name="Saunders A.M."/>
            <person name="Nielsen J.L."/>
            <person name="Wimmer R."/>
            <person name="Le V.Q."/>
            <person name="McIlroy S.J."/>
            <person name="Petrovski S."/>
            <person name="Seviour R.J."/>
            <person name="Calteau A."/>
            <person name="Nielsen K.L."/>
            <person name="Nielsen P.H."/>
        </authorList>
    </citation>
    <scope>NUCLEOTIDE SEQUENCE [LARGE SCALE GENOMIC DNA]</scope>
    <source>
        <strain evidence="5 6">T1-X7</strain>
    </source>
</reference>
<dbReference type="SUPFAM" id="SSF46689">
    <property type="entry name" value="Homeodomain-like"/>
    <property type="match status" value="1"/>
</dbReference>
<dbReference type="InterPro" id="IPR032687">
    <property type="entry name" value="AraC-type_N"/>
</dbReference>
<dbReference type="Gene3D" id="1.10.10.60">
    <property type="entry name" value="Homeodomain-like"/>
    <property type="match status" value="1"/>
</dbReference>
<dbReference type="Pfam" id="PF12833">
    <property type="entry name" value="HTH_18"/>
    <property type="match status" value="1"/>
</dbReference>
<dbReference type="PANTHER" id="PTHR47894">
    <property type="entry name" value="HTH-TYPE TRANSCRIPTIONAL REGULATOR GADX"/>
    <property type="match status" value="1"/>
</dbReference>
<feature type="domain" description="HTH araC/xylS-type" evidence="4">
    <location>
        <begin position="237"/>
        <end position="334"/>
    </location>
</feature>
<accession>A0A077LV58</accession>